<keyword evidence="4" id="KW-1185">Reference proteome</keyword>
<dbReference type="SUPFAM" id="SSF54001">
    <property type="entry name" value="Cysteine proteinases"/>
    <property type="match status" value="1"/>
</dbReference>
<keyword evidence="1" id="KW-0472">Membrane</keyword>
<dbReference type="EMBL" id="MAPZ01000016">
    <property type="protein sequence ID" value="OBY11069.1"/>
    <property type="molecule type" value="Genomic_DNA"/>
</dbReference>
<accession>A0A174BMQ5</accession>
<feature type="transmembrane region" description="Helical" evidence="1">
    <location>
        <begin position="12"/>
        <end position="32"/>
    </location>
</feature>
<dbReference type="Gene3D" id="3.90.1720.10">
    <property type="entry name" value="endopeptidase domain like (from Nostoc punctiforme)"/>
    <property type="match status" value="1"/>
</dbReference>
<dbReference type="AlphaFoldDB" id="A0A174BMQ5"/>
<feature type="domain" description="Peptidase C51" evidence="2">
    <location>
        <begin position="60"/>
        <end position="192"/>
    </location>
</feature>
<evidence type="ECO:0000313" key="3">
    <source>
        <dbReference type="EMBL" id="OBY11069.1"/>
    </source>
</evidence>
<dbReference type="GO" id="GO:0016874">
    <property type="term" value="F:ligase activity"/>
    <property type="evidence" value="ECO:0007669"/>
    <property type="project" value="TreeGrafter"/>
</dbReference>
<dbReference type="Pfam" id="PF05257">
    <property type="entry name" value="CHAP"/>
    <property type="match status" value="1"/>
</dbReference>
<protein>
    <submittedName>
        <fullName evidence="3">Amidase</fullName>
    </submittedName>
</protein>
<sequence>MRLEVVIVKKKRVLKFIIIFLFLCCGIGYTSYKGYKKYEDKKNGIGETIDVFNGVEVYYNGSEYGNVHGKHYSKDGYYYGYEWQCVEFIKRYYYDYLGHEMPDGYGNAKDFFDDSIPQGEVNEKRGLIQYRNGDNVMPKVNDILIFNDTTYGHIAIISEVEDDYIEVIQQNMGTQTRDKFELKKDGNNYYIGGHRTPAGWLRKE</sequence>
<dbReference type="PANTHER" id="PTHR30094:SF0">
    <property type="entry name" value="BIFUNCTIONAL GLUTATHIONYLSPERMIDINE SYNTHETASE_AMIDASE-RELATED"/>
    <property type="match status" value="1"/>
</dbReference>
<dbReference type="OrthoDB" id="9765517at2"/>
<evidence type="ECO:0000259" key="2">
    <source>
        <dbReference type="PROSITE" id="PS50911"/>
    </source>
</evidence>
<dbReference type="InterPro" id="IPR051705">
    <property type="entry name" value="Gsp_Synthetase/Amidase"/>
</dbReference>
<dbReference type="Proteomes" id="UP000092714">
    <property type="component" value="Unassembled WGS sequence"/>
</dbReference>
<reference evidence="3 4" key="1">
    <citation type="submission" date="2016-06" db="EMBL/GenBank/DDBJ databases">
        <authorList>
            <person name="Kjaerup R.B."/>
            <person name="Dalgaard T.S."/>
            <person name="Juul-Madsen H.R."/>
        </authorList>
    </citation>
    <scope>NUCLEOTIDE SEQUENCE [LARGE SCALE GENOMIC DNA]</scope>
    <source>
        <strain evidence="3 4">373-A1</strain>
    </source>
</reference>
<name>A0A174BMQ5_9CLOT</name>
<dbReference type="InterPro" id="IPR038765">
    <property type="entry name" value="Papain-like_cys_pep_sf"/>
</dbReference>
<dbReference type="PANTHER" id="PTHR30094">
    <property type="entry name" value="BIFUNCTIONAL GLUTATHIONYLSPERMIDINE SYNTHETASE/AMIDASE-RELATED"/>
    <property type="match status" value="1"/>
</dbReference>
<evidence type="ECO:0000313" key="4">
    <source>
        <dbReference type="Proteomes" id="UP000092714"/>
    </source>
</evidence>
<evidence type="ECO:0000256" key="1">
    <source>
        <dbReference type="SAM" id="Phobius"/>
    </source>
</evidence>
<organism evidence="3 4">
    <name type="scientific">Clostridium paraputrificum</name>
    <dbReference type="NCBI Taxonomy" id="29363"/>
    <lineage>
        <taxon>Bacteria</taxon>
        <taxon>Bacillati</taxon>
        <taxon>Bacillota</taxon>
        <taxon>Clostridia</taxon>
        <taxon>Eubacteriales</taxon>
        <taxon>Clostridiaceae</taxon>
        <taxon>Clostridium</taxon>
    </lineage>
</organism>
<dbReference type="InterPro" id="IPR007921">
    <property type="entry name" value="CHAP_dom"/>
</dbReference>
<keyword evidence="1" id="KW-0812">Transmembrane</keyword>
<comment type="caution">
    <text evidence="3">The sequence shown here is derived from an EMBL/GenBank/DDBJ whole genome shotgun (WGS) entry which is preliminary data.</text>
</comment>
<dbReference type="PROSITE" id="PS50911">
    <property type="entry name" value="CHAP"/>
    <property type="match status" value="1"/>
</dbReference>
<proteinExistence type="predicted"/>
<keyword evidence="1" id="KW-1133">Transmembrane helix</keyword>
<dbReference type="eggNOG" id="COG3942">
    <property type="taxonomic scope" value="Bacteria"/>
</dbReference>
<gene>
    <name evidence="3" type="ORF">CP373A1_06115</name>
</gene>